<name>A0A0J8GUE9_9ALTE</name>
<accession>A0A0J8GUE9</accession>
<dbReference type="EMBL" id="LAZL01000004">
    <property type="protein sequence ID" value="KMT66372.1"/>
    <property type="molecule type" value="Genomic_DNA"/>
</dbReference>
<evidence type="ECO:0008006" key="3">
    <source>
        <dbReference type="Google" id="ProtNLM"/>
    </source>
</evidence>
<organism evidence="1 2">
    <name type="scientific">Catenovulum maritimum</name>
    <dbReference type="NCBI Taxonomy" id="1513271"/>
    <lineage>
        <taxon>Bacteria</taxon>
        <taxon>Pseudomonadati</taxon>
        <taxon>Pseudomonadota</taxon>
        <taxon>Gammaproteobacteria</taxon>
        <taxon>Alteromonadales</taxon>
        <taxon>Alteromonadaceae</taxon>
        <taxon>Catenovulum</taxon>
    </lineage>
</organism>
<protein>
    <recommendedName>
        <fullName evidence="3">DUF2066 domain-containing protein</fullName>
    </recommendedName>
</protein>
<dbReference type="Pfam" id="PF09839">
    <property type="entry name" value="DUF2066"/>
    <property type="match status" value="1"/>
</dbReference>
<sequence>MNAIEVNDLYQTKIEVEDQSYDSRKLAYQLALKEVFIRVTGNPQIEQISSIKKAIQRPVSYLNRYQYETLQDKLLLQVQFNETAVNKLIKQNNQTIWGKRRPLLLWWIVVDNQGQKHIVADGDAQPNTLIQLQSKKRGLPLLFPLMDFDDQTQLTLTDLWGRFQAPVLQASQRYNPDSVVMVRVFKQDNEQESVLANQWIAQLTLIEQGEPVTHVFKAEEQIELWPEMVDWLADYMAEKYSIRANSVSAEFLSLTVNNVNDAITAIKIQEFLDSISAVEKSQIQSVNPNGVSFKLKLLGEALDVLDALSLDNRIEIVKPKFGQEQPAIPNLYRWKG</sequence>
<evidence type="ECO:0000313" key="1">
    <source>
        <dbReference type="EMBL" id="KMT66372.1"/>
    </source>
</evidence>
<dbReference type="AlphaFoldDB" id="A0A0J8GUE9"/>
<proteinExistence type="predicted"/>
<dbReference type="InterPro" id="IPR018642">
    <property type="entry name" value="DUF2066"/>
</dbReference>
<dbReference type="STRING" id="1513271.XM47_03840"/>
<gene>
    <name evidence="1" type="ORF">XM47_03840</name>
</gene>
<reference evidence="1 2" key="1">
    <citation type="submission" date="2015-04" db="EMBL/GenBank/DDBJ databases">
        <title>Draft Genome Sequence of the Novel Agar-Digesting Marine Bacterium Q1.</title>
        <authorList>
            <person name="Li Y."/>
            <person name="Li D."/>
            <person name="Chen G."/>
            <person name="Du Z."/>
        </authorList>
    </citation>
    <scope>NUCLEOTIDE SEQUENCE [LARGE SCALE GENOMIC DNA]</scope>
    <source>
        <strain evidence="1 2">Q1</strain>
    </source>
</reference>
<comment type="caution">
    <text evidence="1">The sequence shown here is derived from an EMBL/GenBank/DDBJ whole genome shotgun (WGS) entry which is preliminary data.</text>
</comment>
<keyword evidence="2" id="KW-1185">Reference proteome</keyword>
<evidence type="ECO:0000313" key="2">
    <source>
        <dbReference type="Proteomes" id="UP000037600"/>
    </source>
</evidence>
<dbReference type="Proteomes" id="UP000037600">
    <property type="component" value="Unassembled WGS sequence"/>
</dbReference>